<dbReference type="RefSeq" id="WP_133203897.1">
    <property type="nucleotide sequence ID" value="NZ_SMRU01000009.1"/>
</dbReference>
<dbReference type="AlphaFoldDB" id="A0A4R5KPI9"/>
<protein>
    <submittedName>
        <fullName evidence="1">Uncharacterized protein</fullName>
    </submittedName>
</protein>
<dbReference type="Proteomes" id="UP000295511">
    <property type="component" value="Unassembled WGS sequence"/>
</dbReference>
<accession>A0A4R5KPI9</accession>
<gene>
    <name evidence="1" type="ORF">E1809_08990</name>
</gene>
<proteinExistence type="predicted"/>
<keyword evidence="2" id="KW-1185">Reference proteome</keyword>
<sequence length="109" mass="10666">MAGGNRAYTLQDVLGQLNQDSSQGQTDDGAGLQINQLTGVFDTVVAADTVTTVTGGVSFNWDASAVWGSVEWGGVFDGGGASPGAGSIIDGGVASSTYATSGNFDGGGA</sequence>
<name>A0A4R5KPI9_9MICC</name>
<comment type="caution">
    <text evidence="1">The sequence shown here is derived from an EMBL/GenBank/DDBJ whole genome shotgun (WGS) entry which is preliminary data.</text>
</comment>
<evidence type="ECO:0000313" key="1">
    <source>
        <dbReference type="EMBL" id="TDF96848.1"/>
    </source>
</evidence>
<evidence type="ECO:0000313" key="2">
    <source>
        <dbReference type="Proteomes" id="UP000295511"/>
    </source>
</evidence>
<organism evidence="1 2">
    <name type="scientific">Arthrobacter terricola</name>
    <dbReference type="NCBI Taxonomy" id="2547396"/>
    <lineage>
        <taxon>Bacteria</taxon>
        <taxon>Bacillati</taxon>
        <taxon>Actinomycetota</taxon>
        <taxon>Actinomycetes</taxon>
        <taxon>Micrococcales</taxon>
        <taxon>Micrococcaceae</taxon>
        <taxon>Arthrobacter</taxon>
    </lineage>
</organism>
<dbReference type="EMBL" id="SMRU01000009">
    <property type="protein sequence ID" value="TDF96848.1"/>
    <property type="molecule type" value="Genomic_DNA"/>
</dbReference>
<reference evidence="1 2" key="1">
    <citation type="submission" date="2019-03" db="EMBL/GenBank/DDBJ databases">
        <title>Whole genome sequence of Arthrobacter sp JH1-1.</title>
        <authorList>
            <person name="Trinh H.N."/>
        </authorList>
    </citation>
    <scope>NUCLEOTIDE SEQUENCE [LARGE SCALE GENOMIC DNA]</scope>
    <source>
        <strain evidence="1 2">JH1-1</strain>
    </source>
</reference>